<dbReference type="PANTHER" id="PTHR33191">
    <property type="entry name" value="RIPENING-RELATED PROTEIN 2-RELATED"/>
    <property type="match status" value="1"/>
</dbReference>
<dbReference type="Proteomes" id="UP000324897">
    <property type="component" value="Chromosome 1"/>
</dbReference>
<dbReference type="SUPFAM" id="SSF50685">
    <property type="entry name" value="Barwin-like endoglucanases"/>
    <property type="match status" value="1"/>
</dbReference>
<protein>
    <recommendedName>
        <fullName evidence="8">RlpA-like protein double-psi beta-barrel domain-containing protein</fullName>
    </recommendedName>
</protein>
<reference evidence="6 7" key="1">
    <citation type="journal article" date="2019" name="Sci. Rep.">
        <title>A high-quality genome of Eragrostis curvula grass provides insights into Poaceae evolution and supports new strategies to enhance forage quality.</title>
        <authorList>
            <person name="Carballo J."/>
            <person name="Santos B.A.C.M."/>
            <person name="Zappacosta D."/>
            <person name="Garbus I."/>
            <person name="Selva J.P."/>
            <person name="Gallo C.A."/>
            <person name="Diaz A."/>
            <person name="Albertini E."/>
            <person name="Caccamo M."/>
            <person name="Echenique V."/>
        </authorList>
    </citation>
    <scope>NUCLEOTIDE SEQUENCE [LARGE SCALE GENOMIC DNA]</scope>
    <source>
        <strain evidence="7">cv. Victoria</strain>
        <tissue evidence="6">Leaf</tissue>
    </source>
</reference>
<feature type="non-terminal residue" evidence="6">
    <location>
        <position position="1"/>
    </location>
</feature>
<dbReference type="GO" id="GO:0005576">
    <property type="term" value="C:extracellular region"/>
    <property type="evidence" value="ECO:0007669"/>
    <property type="project" value="UniProtKB-SubCell"/>
</dbReference>
<comment type="caution">
    <text evidence="6">The sequence shown here is derived from an EMBL/GenBank/DDBJ whole genome shotgun (WGS) entry which is preliminary data.</text>
</comment>
<evidence type="ECO:0000256" key="3">
    <source>
        <dbReference type="ARBA" id="ARBA00022525"/>
    </source>
</evidence>
<evidence type="ECO:0000313" key="6">
    <source>
        <dbReference type="EMBL" id="TVU30254.1"/>
    </source>
</evidence>
<evidence type="ECO:0000313" key="7">
    <source>
        <dbReference type="Proteomes" id="UP000324897"/>
    </source>
</evidence>
<dbReference type="AlphaFoldDB" id="A0A5J9V3Z6"/>
<dbReference type="OrthoDB" id="616013at2759"/>
<keyword evidence="7" id="KW-1185">Reference proteome</keyword>
<organism evidence="6 7">
    <name type="scientific">Eragrostis curvula</name>
    <name type="common">weeping love grass</name>
    <dbReference type="NCBI Taxonomy" id="38414"/>
    <lineage>
        <taxon>Eukaryota</taxon>
        <taxon>Viridiplantae</taxon>
        <taxon>Streptophyta</taxon>
        <taxon>Embryophyta</taxon>
        <taxon>Tracheophyta</taxon>
        <taxon>Spermatophyta</taxon>
        <taxon>Magnoliopsida</taxon>
        <taxon>Liliopsida</taxon>
        <taxon>Poales</taxon>
        <taxon>Poaceae</taxon>
        <taxon>PACMAD clade</taxon>
        <taxon>Chloridoideae</taxon>
        <taxon>Eragrostideae</taxon>
        <taxon>Eragrostidinae</taxon>
        <taxon>Eragrostis</taxon>
    </lineage>
</organism>
<evidence type="ECO:0000256" key="4">
    <source>
        <dbReference type="ARBA" id="ARBA00022729"/>
    </source>
</evidence>
<accession>A0A5J9V3Z6</accession>
<evidence type="ECO:0000256" key="1">
    <source>
        <dbReference type="ARBA" id="ARBA00004613"/>
    </source>
</evidence>
<sequence length="176" mass="18842">MANAKIAVVVAILALLQVSCIAVARRQGKAGPSLRGGDGGGIPAVLTVNGFQKGEEGGPSECDGAFHSNSEHLVALSTRWYANGQRCYKKIRVTSARNGRSVEATVIDECDSRHGCKDNIVDASKAVWEALGLNKHRRGPRHLVRRLSLSPAGSRSELEVTPRWFASLPVSALMIE</sequence>
<dbReference type="InterPro" id="IPR036908">
    <property type="entry name" value="RlpA-like_sf"/>
</dbReference>
<dbReference type="PANTHER" id="PTHR33191:SF85">
    <property type="entry name" value="RLPA-LIKE PROTEIN DOUBLE-PSI BETA-BARREL DOMAIN-CONTAINING PROTEIN"/>
    <property type="match status" value="1"/>
</dbReference>
<dbReference type="Gramene" id="TVU30254">
    <property type="protein sequence ID" value="TVU30254"/>
    <property type="gene ID" value="EJB05_21864"/>
</dbReference>
<comment type="subcellular location">
    <subcellularLocation>
        <location evidence="1">Secreted</location>
    </subcellularLocation>
</comment>
<keyword evidence="4 5" id="KW-0732">Signal</keyword>
<dbReference type="EMBL" id="RWGY01000011">
    <property type="protein sequence ID" value="TVU30254.1"/>
    <property type="molecule type" value="Genomic_DNA"/>
</dbReference>
<dbReference type="CDD" id="cd22270">
    <property type="entry name" value="DPBB_kiwellin-like"/>
    <property type="match status" value="1"/>
</dbReference>
<keyword evidence="3" id="KW-0964">Secreted</keyword>
<proteinExistence type="inferred from homology"/>
<dbReference type="Pfam" id="PF24300">
    <property type="entry name" value="KWL1"/>
    <property type="match status" value="1"/>
</dbReference>
<evidence type="ECO:0000256" key="5">
    <source>
        <dbReference type="SAM" id="SignalP"/>
    </source>
</evidence>
<dbReference type="Gene3D" id="2.40.40.10">
    <property type="entry name" value="RlpA-like domain"/>
    <property type="match status" value="1"/>
</dbReference>
<gene>
    <name evidence="6" type="ORF">EJB05_21864</name>
</gene>
<comment type="similarity">
    <text evidence="2">Belongs to the kiwellin family.</text>
</comment>
<evidence type="ECO:0000256" key="2">
    <source>
        <dbReference type="ARBA" id="ARBA00005592"/>
    </source>
</evidence>
<feature type="signal peptide" evidence="5">
    <location>
        <begin position="1"/>
        <end position="22"/>
    </location>
</feature>
<dbReference type="InterPro" id="IPR039271">
    <property type="entry name" value="Kiwellin-like"/>
</dbReference>
<feature type="chain" id="PRO_5023858343" description="RlpA-like protein double-psi beta-barrel domain-containing protein" evidence="5">
    <location>
        <begin position="23"/>
        <end position="176"/>
    </location>
</feature>
<name>A0A5J9V3Z6_9POAL</name>
<evidence type="ECO:0008006" key="8">
    <source>
        <dbReference type="Google" id="ProtNLM"/>
    </source>
</evidence>